<name>A8S061_ENTBW</name>
<protein>
    <recommendedName>
        <fullName evidence="3">Fur family transcriptional regulator</fullName>
    </recommendedName>
</protein>
<dbReference type="Pfam" id="PF01475">
    <property type="entry name" value="FUR"/>
    <property type="match status" value="1"/>
</dbReference>
<dbReference type="PaxDb" id="411902-CLOBOL_05592"/>
<dbReference type="Proteomes" id="UP000005396">
    <property type="component" value="Unassembled WGS sequence"/>
</dbReference>
<reference evidence="1 2" key="2">
    <citation type="submission" date="2007-09" db="EMBL/GenBank/DDBJ databases">
        <title>Draft genome sequence of Clostridium bolteae (ATCC BAA-613).</title>
        <authorList>
            <person name="Sudarsanam P."/>
            <person name="Ley R."/>
            <person name="Guruge J."/>
            <person name="Turnbaugh P.J."/>
            <person name="Mahowald M."/>
            <person name="Liep D."/>
            <person name="Gordon J."/>
        </authorList>
    </citation>
    <scope>NUCLEOTIDE SEQUENCE [LARGE SCALE GENOMIC DNA]</scope>
    <source>
        <strain evidence="2">ATCC BAA-613 / DSM 15670 / CCUG 46953 / JCM 12243 / WAL 16351</strain>
    </source>
</reference>
<dbReference type="InterPro" id="IPR036390">
    <property type="entry name" value="WH_DNA-bd_sf"/>
</dbReference>
<dbReference type="SUPFAM" id="SSF46785">
    <property type="entry name" value="Winged helix' DNA-binding domain"/>
    <property type="match status" value="1"/>
</dbReference>
<evidence type="ECO:0008006" key="3">
    <source>
        <dbReference type="Google" id="ProtNLM"/>
    </source>
</evidence>
<sequence length="171" mass="19955">MGHSSACLKFIKQVRYKLLTGGELVEKEENKIVTNDKRKKEIIQRLRAMNYRITSQRMLLLDIILNGQYSSCKEIYCEVHKKDSNIGIATVYRMVNTLEEIGAISWKKLSQIHCENWDGKEKICRIVLDDETEIELSQQKWKRVVECGLKCVGFVENQELKSLELKDENTE</sequence>
<evidence type="ECO:0000313" key="2">
    <source>
        <dbReference type="Proteomes" id="UP000005396"/>
    </source>
</evidence>
<dbReference type="Gene3D" id="1.10.10.10">
    <property type="entry name" value="Winged helix-like DNA-binding domain superfamily/Winged helix DNA-binding domain"/>
    <property type="match status" value="1"/>
</dbReference>
<accession>A8S061</accession>
<dbReference type="eggNOG" id="COG0735">
    <property type="taxonomic scope" value="Bacteria"/>
</dbReference>
<comment type="caution">
    <text evidence="1">The sequence shown here is derived from an EMBL/GenBank/DDBJ whole genome shotgun (WGS) entry which is preliminary data.</text>
</comment>
<dbReference type="GO" id="GO:0003700">
    <property type="term" value="F:DNA-binding transcription factor activity"/>
    <property type="evidence" value="ECO:0007669"/>
    <property type="project" value="InterPro"/>
</dbReference>
<dbReference type="InterPro" id="IPR036388">
    <property type="entry name" value="WH-like_DNA-bd_sf"/>
</dbReference>
<reference evidence="1 2" key="1">
    <citation type="submission" date="2007-08" db="EMBL/GenBank/DDBJ databases">
        <authorList>
            <person name="Fulton L."/>
            <person name="Clifton S."/>
            <person name="Fulton B."/>
            <person name="Xu J."/>
            <person name="Minx P."/>
            <person name="Pepin K.H."/>
            <person name="Johnson M."/>
            <person name="Thiruvilangam P."/>
            <person name="Bhonagiri V."/>
            <person name="Nash W.E."/>
            <person name="Mardis E.R."/>
            <person name="Wilson R.K."/>
        </authorList>
    </citation>
    <scope>NUCLEOTIDE SEQUENCE [LARGE SCALE GENOMIC DNA]</scope>
    <source>
        <strain evidence="2">ATCC BAA-613 / DSM 15670 / CCUG 46953 / JCM 12243 / WAL 16351</strain>
    </source>
</reference>
<dbReference type="InterPro" id="IPR002481">
    <property type="entry name" value="FUR"/>
</dbReference>
<dbReference type="EMBL" id="ABCC02000041">
    <property type="protein sequence ID" value="EDP14200.1"/>
    <property type="molecule type" value="Genomic_DNA"/>
</dbReference>
<proteinExistence type="predicted"/>
<organism evidence="1 2">
    <name type="scientific">Enterocloster bolteae (strain ATCC BAA-613 / DSM 15670 / CCUG 46953 / JCM 12243 / WAL 16351)</name>
    <name type="common">Clostridium bolteae</name>
    <dbReference type="NCBI Taxonomy" id="411902"/>
    <lineage>
        <taxon>Bacteria</taxon>
        <taxon>Bacillati</taxon>
        <taxon>Bacillota</taxon>
        <taxon>Clostridia</taxon>
        <taxon>Lachnospirales</taxon>
        <taxon>Lachnospiraceae</taxon>
        <taxon>Enterocloster</taxon>
    </lineage>
</organism>
<gene>
    <name evidence="1" type="ORF">CLOBOL_05592</name>
</gene>
<dbReference type="AlphaFoldDB" id="A8S061"/>
<dbReference type="HOGENOM" id="CLU_124840_0_0_9"/>
<evidence type="ECO:0000313" key="1">
    <source>
        <dbReference type="EMBL" id="EDP14200.1"/>
    </source>
</evidence>